<evidence type="ECO:0000313" key="2">
    <source>
        <dbReference type="EMBL" id="MET3577074.1"/>
    </source>
</evidence>
<dbReference type="InterPro" id="IPR014922">
    <property type="entry name" value="YdhG-like"/>
</dbReference>
<dbReference type="Proteomes" id="UP001549204">
    <property type="component" value="Unassembled WGS sequence"/>
</dbReference>
<dbReference type="Pfam" id="PF08818">
    <property type="entry name" value="DUF1801"/>
    <property type="match status" value="1"/>
</dbReference>
<proteinExistence type="predicted"/>
<gene>
    <name evidence="2" type="ORF">ABID19_000089</name>
</gene>
<evidence type="ECO:0000313" key="3">
    <source>
        <dbReference type="Proteomes" id="UP001549204"/>
    </source>
</evidence>
<protein>
    <recommendedName>
        <fullName evidence="1">YdhG-like domain-containing protein</fullName>
    </recommendedName>
</protein>
<dbReference type="Gene3D" id="3.90.1150.200">
    <property type="match status" value="1"/>
</dbReference>
<reference evidence="2 3" key="1">
    <citation type="submission" date="2024-06" db="EMBL/GenBank/DDBJ databases">
        <title>Genomic Encyclopedia of Type Strains, Phase IV (KMG-IV): sequencing the most valuable type-strain genomes for metagenomic binning, comparative biology and taxonomic classification.</title>
        <authorList>
            <person name="Goeker M."/>
        </authorList>
    </citation>
    <scope>NUCLEOTIDE SEQUENCE [LARGE SCALE GENOMIC DNA]</scope>
    <source>
        <strain evidence="2 3">DSM 100022</strain>
    </source>
</reference>
<organism evidence="2 3">
    <name type="scientific">Mesorhizobium robiniae</name>
    <dbReference type="NCBI Taxonomy" id="559315"/>
    <lineage>
        <taxon>Bacteria</taxon>
        <taxon>Pseudomonadati</taxon>
        <taxon>Pseudomonadota</taxon>
        <taxon>Alphaproteobacteria</taxon>
        <taxon>Hyphomicrobiales</taxon>
        <taxon>Phyllobacteriaceae</taxon>
        <taxon>Mesorhizobium</taxon>
    </lineage>
</organism>
<dbReference type="SUPFAM" id="SSF159888">
    <property type="entry name" value="YdhG-like"/>
    <property type="match status" value="1"/>
</dbReference>
<accession>A0ABV2GG11</accession>
<keyword evidence="3" id="KW-1185">Reference proteome</keyword>
<dbReference type="EMBL" id="JBEPMC010000001">
    <property type="protein sequence ID" value="MET3577074.1"/>
    <property type="molecule type" value="Genomic_DNA"/>
</dbReference>
<feature type="domain" description="YdhG-like" evidence="1">
    <location>
        <begin position="60"/>
        <end position="156"/>
    </location>
</feature>
<name>A0ABV2GG11_9HYPH</name>
<evidence type="ECO:0000259" key="1">
    <source>
        <dbReference type="Pfam" id="PF08818"/>
    </source>
</evidence>
<comment type="caution">
    <text evidence="2">The sequence shown here is derived from an EMBL/GenBank/DDBJ whole genome shotgun (WGS) entry which is preliminary data.</text>
</comment>
<sequence length="175" mass="19261">MARRIYAVVRRQTPNAHKSLGPIMTKATTAMKKSGSKEAEGGDAPSRLIDARISELSDWRGETLAQVRSLIKQADPEVVEEWKWRGVPVWEHAGIICTGETYKNVVKMTFAKGASLEDPSGLFNSSLEGNTRRAIDIHEGDKIDEEALKALIRAAVALNMSVRATARSQKRSKST</sequence>